<dbReference type="PANTHER" id="PTHR31465:SF9">
    <property type="entry name" value="SPHINGOID LONG-CHAIN BASE TRANSPORTER RSB1"/>
    <property type="match status" value="1"/>
</dbReference>
<dbReference type="InterPro" id="IPR007568">
    <property type="entry name" value="RTA1"/>
</dbReference>
<evidence type="ECO:0000256" key="9">
    <source>
        <dbReference type="SAM" id="Phobius"/>
    </source>
</evidence>
<feature type="transmembrane region" description="Helical" evidence="9">
    <location>
        <begin position="147"/>
        <end position="171"/>
    </location>
</feature>
<protein>
    <recommendedName>
        <fullName evidence="8">Sphingoid long-chain base transporter RSB1</fullName>
    </recommendedName>
</protein>
<keyword evidence="5" id="KW-0813">Transport</keyword>
<sequence>MDVLALLASMTWSPTGGYPISTPTSFRSISPTHIPNLSALLSKAVASIATAKDQAALADLSQVIRECEASLTMISGQQVLATATDDKVRASASVDVFHASYNLKMVAQDENLYGYYLNRGGNIFFLIVVVGILLFNVAMLRYSRYHWYNVTFICGFILQVLGFLGRVLAFIDNANLNVYLMQFVSLSISPAFLMAGIYFLFAQNVIVHGRQYSVLKPMWYSYFFVFCDVVSLIIQGIGGGMASVAAQQHKDNRPGTWIMFGGVLFQVVAMTVFTVFWFEFITRIYFKDRKEVNSNSQYKRKTMKNWFLFLFNAKRIRFYRDTELDRFYNPKYASIRARRLIHYYPAAISLAVLLIYIRCIYRVVELEEGFTGYLISHEVYLMTLDASMITISGLIFIPFHPVFVFGKENVLKLATIKRNVDEESGNDREVDEKCSTGYIDEVASSNRLNRGSLSSNEVK</sequence>
<organism evidence="10 11">
    <name type="scientific">Sungouiella intermedia</name>
    <dbReference type="NCBI Taxonomy" id="45354"/>
    <lineage>
        <taxon>Eukaryota</taxon>
        <taxon>Fungi</taxon>
        <taxon>Dikarya</taxon>
        <taxon>Ascomycota</taxon>
        <taxon>Saccharomycotina</taxon>
        <taxon>Pichiomycetes</taxon>
        <taxon>Metschnikowiaceae</taxon>
        <taxon>Sungouiella</taxon>
    </lineage>
</organism>
<keyword evidence="5" id="KW-0445">Lipid transport</keyword>
<dbReference type="Pfam" id="PF04479">
    <property type="entry name" value="RTA1"/>
    <property type="match status" value="1"/>
</dbReference>
<dbReference type="PANTHER" id="PTHR31465">
    <property type="entry name" value="PROTEIN RTA1-RELATED"/>
    <property type="match status" value="1"/>
</dbReference>
<evidence type="ECO:0000256" key="4">
    <source>
        <dbReference type="ARBA" id="ARBA00022989"/>
    </source>
</evidence>
<name>A0A1L0D8F6_9ASCO</name>
<accession>A0A1L0D8F6</accession>
<evidence type="ECO:0000256" key="3">
    <source>
        <dbReference type="ARBA" id="ARBA00022692"/>
    </source>
</evidence>
<dbReference type="OrthoDB" id="3358017at2759"/>
<comment type="subcellular location">
    <subcellularLocation>
        <location evidence="1">Cell membrane</location>
        <topology evidence="1">Multi-pass membrane protein</topology>
    </subcellularLocation>
</comment>
<evidence type="ECO:0000256" key="1">
    <source>
        <dbReference type="ARBA" id="ARBA00004651"/>
    </source>
</evidence>
<comment type="function">
    <text evidence="7">Catalyzes the ATP-dependent translocation of sphingoid long-chain bases (LCBs) from the cytoplasmic site toward the extracytoplasmic side of the membrane (flip-flop). Involved in the establishment of the functional lipid asymmetry of the plasma membrane. Regulates intracellular levels of LCBs, sphingolipid precursors that are growth inhibitory at increased levels.</text>
</comment>
<reference evidence="10 11" key="1">
    <citation type="submission" date="2016-10" db="EMBL/GenBank/DDBJ databases">
        <authorList>
            <person name="de Groot N.N."/>
        </authorList>
    </citation>
    <scope>NUCLEOTIDE SEQUENCE [LARGE SCALE GENOMIC DNA]</scope>
    <source>
        <strain evidence="10 11">CBS 141442</strain>
    </source>
</reference>
<evidence type="ECO:0000256" key="2">
    <source>
        <dbReference type="ARBA" id="ARBA00009969"/>
    </source>
</evidence>
<dbReference type="EMBL" id="LT635758">
    <property type="protein sequence ID" value="SGZ52804.1"/>
    <property type="molecule type" value="Genomic_DNA"/>
</dbReference>
<feature type="transmembrane region" description="Helical" evidence="9">
    <location>
        <begin position="257"/>
        <end position="280"/>
    </location>
</feature>
<evidence type="ECO:0000256" key="6">
    <source>
        <dbReference type="ARBA" id="ARBA00023136"/>
    </source>
</evidence>
<evidence type="ECO:0000256" key="8">
    <source>
        <dbReference type="ARBA" id="ARBA00041117"/>
    </source>
</evidence>
<keyword evidence="4 9" id="KW-1133">Transmembrane helix</keyword>
<keyword evidence="3 9" id="KW-0812">Transmembrane</keyword>
<dbReference type="AlphaFoldDB" id="A0A1L0D8F6"/>
<gene>
    <name evidence="10" type="ORF">SAMEA4029010_CIC11G00000004230</name>
</gene>
<evidence type="ECO:0000256" key="5">
    <source>
        <dbReference type="ARBA" id="ARBA00023055"/>
    </source>
</evidence>
<dbReference type="STRING" id="45354.A0A1L0D8F6"/>
<feature type="transmembrane region" description="Helical" evidence="9">
    <location>
        <begin position="183"/>
        <end position="207"/>
    </location>
</feature>
<dbReference type="GO" id="GO:0006869">
    <property type="term" value="P:lipid transport"/>
    <property type="evidence" value="ECO:0007669"/>
    <property type="project" value="UniProtKB-KW"/>
</dbReference>
<keyword evidence="6 9" id="KW-0472">Membrane</keyword>
<comment type="similarity">
    <text evidence="2">Belongs to the lipid-translocating exporter (LTE) (TC 9.A.26.1) family.</text>
</comment>
<dbReference type="GO" id="GO:0000324">
    <property type="term" value="C:fungal-type vacuole"/>
    <property type="evidence" value="ECO:0007669"/>
    <property type="project" value="TreeGrafter"/>
</dbReference>
<keyword evidence="11" id="KW-1185">Reference proteome</keyword>
<dbReference type="GO" id="GO:0005886">
    <property type="term" value="C:plasma membrane"/>
    <property type="evidence" value="ECO:0007669"/>
    <property type="project" value="UniProtKB-SubCell"/>
</dbReference>
<feature type="transmembrane region" description="Helical" evidence="9">
    <location>
        <begin position="341"/>
        <end position="364"/>
    </location>
</feature>
<evidence type="ECO:0000256" key="7">
    <source>
        <dbReference type="ARBA" id="ARBA00037472"/>
    </source>
</evidence>
<feature type="transmembrane region" description="Helical" evidence="9">
    <location>
        <begin position="123"/>
        <end position="140"/>
    </location>
</feature>
<dbReference type="Proteomes" id="UP000182334">
    <property type="component" value="Chromosome III"/>
</dbReference>
<feature type="transmembrane region" description="Helical" evidence="9">
    <location>
        <begin position="384"/>
        <end position="405"/>
    </location>
</feature>
<evidence type="ECO:0000313" key="10">
    <source>
        <dbReference type="EMBL" id="SGZ52804.1"/>
    </source>
</evidence>
<feature type="transmembrane region" description="Helical" evidence="9">
    <location>
        <begin position="219"/>
        <end position="237"/>
    </location>
</feature>
<proteinExistence type="inferred from homology"/>
<evidence type="ECO:0000313" key="11">
    <source>
        <dbReference type="Proteomes" id="UP000182334"/>
    </source>
</evidence>